<keyword evidence="4" id="KW-0249">Electron transport</keyword>
<evidence type="ECO:0000256" key="4">
    <source>
        <dbReference type="ARBA" id="ARBA00022982"/>
    </source>
</evidence>
<dbReference type="GO" id="GO:0020037">
    <property type="term" value="F:heme binding"/>
    <property type="evidence" value="ECO:0007669"/>
    <property type="project" value="InterPro"/>
</dbReference>
<dbReference type="Gene3D" id="1.20.120.10">
    <property type="entry name" value="Cytochrome c/b562"/>
    <property type="match status" value="1"/>
</dbReference>
<dbReference type="EMBL" id="BMJQ01000005">
    <property type="protein sequence ID" value="GGF16686.1"/>
    <property type="molecule type" value="Genomic_DNA"/>
</dbReference>
<dbReference type="AlphaFoldDB" id="A0A8J2YTI3"/>
<evidence type="ECO:0000256" key="5">
    <source>
        <dbReference type="ARBA" id="ARBA00023004"/>
    </source>
</evidence>
<dbReference type="GO" id="GO:0005506">
    <property type="term" value="F:iron ion binding"/>
    <property type="evidence" value="ECO:0007669"/>
    <property type="project" value="InterPro"/>
</dbReference>
<comment type="PTM">
    <text evidence="7">Binds 1 heme group per subunit.</text>
</comment>
<dbReference type="GO" id="GO:0042597">
    <property type="term" value="C:periplasmic space"/>
    <property type="evidence" value="ECO:0007669"/>
    <property type="project" value="InterPro"/>
</dbReference>
<dbReference type="Pfam" id="PF01322">
    <property type="entry name" value="Cytochrom_C_2"/>
    <property type="match status" value="1"/>
</dbReference>
<protein>
    <recommendedName>
        <fullName evidence="11">Cytochrome c</fullName>
    </recommendedName>
</protein>
<dbReference type="Proteomes" id="UP000646365">
    <property type="component" value="Unassembled WGS sequence"/>
</dbReference>
<evidence type="ECO:0000256" key="7">
    <source>
        <dbReference type="PIRSR" id="PIRSR000027-2"/>
    </source>
</evidence>
<feature type="binding site" description="covalent" evidence="7">
    <location>
        <position position="148"/>
    </location>
    <ligand>
        <name>heme c</name>
        <dbReference type="ChEBI" id="CHEBI:61717"/>
    </ligand>
</feature>
<evidence type="ECO:0000256" key="2">
    <source>
        <dbReference type="ARBA" id="ARBA00022617"/>
    </source>
</evidence>
<evidence type="ECO:0000256" key="1">
    <source>
        <dbReference type="ARBA" id="ARBA00022448"/>
    </source>
</evidence>
<keyword evidence="3 6" id="KW-0479">Metal-binding</keyword>
<feature type="binding site" description="axial binding residue" evidence="6">
    <location>
        <position position="149"/>
    </location>
    <ligand>
        <name>heme c</name>
        <dbReference type="ChEBI" id="CHEBI:61717"/>
    </ligand>
    <ligandPart>
        <name>Fe</name>
        <dbReference type="ChEBI" id="CHEBI:18248"/>
    </ligandPart>
</feature>
<keyword evidence="10" id="KW-1185">Reference proteome</keyword>
<dbReference type="GO" id="GO:0022900">
    <property type="term" value="P:electron transport chain"/>
    <property type="evidence" value="ECO:0007669"/>
    <property type="project" value="InterPro"/>
</dbReference>
<dbReference type="RefSeq" id="WP_189045753.1">
    <property type="nucleotide sequence ID" value="NZ_BMJQ01000005.1"/>
</dbReference>
<evidence type="ECO:0000256" key="3">
    <source>
        <dbReference type="ARBA" id="ARBA00022723"/>
    </source>
</evidence>
<organism evidence="9 10">
    <name type="scientific">Aliidongia dinghuensis</name>
    <dbReference type="NCBI Taxonomy" id="1867774"/>
    <lineage>
        <taxon>Bacteria</taxon>
        <taxon>Pseudomonadati</taxon>
        <taxon>Pseudomonadota</taxon>
        <taxon>Alphaproteobacteria</taxon>
        <taxon>Rhodospirillales</taxon>
        <taxon>Dongiaceae</taxon>
        <taxon>Aliidongia</taxon>
    </lineage>
</organism>
<proteinExistence type="predicted"/>
<gene>
    <name evidence="9" type="ORF">GCM10011611_23070</name>
</gene>
<sequence>MPKRPLPLFLGLAAFGLSLGLAWAAAEVPAVVAERQATMKGFANKVKLIKSFADGEDNGADALQAARDILATASHLPELFPAGTSLADLPGVKTHAKPEIWADNERFRATAVRLATQAQALAAAIERGDRPGTATELGAIGRVGCGACHEAFRAPLE</sequence>
<evidence type="ECO:0008006" key="11">
    <source>
        <dbReference type="Google" id="ProtNLM"/>
    </source>
</evidence>
<dbReference type="PROSITE" id="PS51009">
    <property type="entry name" value="CYTCII"/>
    <property type="match status" value="1"/>
</dbReference>
<keyword evidence="5 6" id="KW-0408">Iron</keyword>
<dbReference type="SUPFAM" id="SSF47175">
    <property type="entry name" value="Cytochromes"/>
    <property type="match status" value="1"/>
</dbReference>
<dbReference type="InterPro" id="IPR012127">
    <property type="entry name" value="Cyt_c_prime"/>
</dbReference>
<feature type="chain" id="PRO_5035249053" description="Cytochrome c" evidence="8">
    <location>
        <begin position="25"/>
        <end position="157"/>
    </location>
</feature>
<accession>A0A8J2YTI3</accession>
<evidence type="ECO:0000313" key="9">
    <source>
        <dbReference type="EMBL" id="GGF16686.1"/>
    </source>
</evidence>
<name>A0A8J2YTI3_9PROT</name>
<evidence type="ECO:0000313" key="10">
    <source>
        <dbReference type="Proteomes" id="UP000646365"/>
    </source>
</evidence>
<dbReference type="InterPro" id="IPR002321">
    <property type="entry name" value="Cyt_c_II"/>
</dbReference>
<keyword evidence="8" id="KW-0732">Signal</keyword>
<reference evidence="9" key="1">
    <citation type="journal article" date="2014" name="Int. J. Syst. Evol. Microbiol.">
        <title>Complete genome sequence of Corynebacterium casei LMG S-19264T (=DSM 44701T), isolated from a smear-ripened cheese.</title>
        <authorList>
            <consortium name="US DOE Joint Genome Institute (JGI-PGF)"/>
            <person name="Walter F."/>
            <person name="Albersmeier A."/>
            <person name="Kalinowski J."/>
            <person name="Ruckert C."/>
        </authorList>
    </citation>
    <scope>NUCLEOTIDE SEQUENCE</scope>
    <source>
        <strain evidence="9">CGMCC 1.15725</strain>
    </source>
</reference>
<reference evidence="9" key="2">
    <citation type="submission" date="2020-09" db="EMBL/GenBank/DDBJ databases">
        <authorList>
            <person name="Sun Q."/>
            <person name="Zhou Y."/>
        </authorList>
    </citation>
    <scope>NUCLEOTIDE SEQUENCE</scope>
    <source>
        <strain evidence="9">CGMCC 1.15725</strain>
    </source>
</reference>
<evidence type="ECO:0000256" key="8">
    <source>
        <dbReference type="SAM" id="SignalP"/>
    </source>
</evidence>
<evidence type="ECO:0000256" key="6">
    <source>
        <dbReference type="PIRSR" id="PIRSR000027-1"/>
    </source>
</evidence>
<feature type="binding site" description="covalent" evidence="7">
    <location>
        <position position="145"/>
    </location>
    <ligand>
        <name>heme c</name>
        <dbReference type="ChEBI" id="CHEBI:61717"/>
    </ligand>
</feature>
<comment type="caution">
    <text evidence="9">The sequence shown here is derived from an EMBL/GenBank/DDBJ whole genome shotgun (WGS) entry which is preliminary data.</text>
</comment>
<dbReference type="PIRSF" id="PIRSF000027">
    <property type="entry name" value="Cytc_c_prime"/>
    <property type="match status" value="1"/>
</dbReference>
<dbReference type="InterPro" id="IPR010980">
    <property type="entry name" value="Cyt_c/b562"/>
</dbReference>
<feature type="signal peptide" evidence="8">
    <location>
        <begin position="1"/>
        <end position="24"/>
    </location>
</feature>
<keyword evidence="2 7" id="KW-0349">Heme</keyword>
<dbReference type="GO" id="GO:0009055">
    <property type="term" value="F:electron transfer activity"/>
    <property type="evidence" value="ECO:0007669"/>
    <property type="project" value="InterPro"/>
</dbReference>
<keyword evidence="1" id="KW-0813">Transport</keyword>